<dbReference type="SFLD" id="SFLDG01129">
    <property type="entry name" value="C1.5:_HAD__Beta-PGM__Phosphata"/>
    <property type="match status" value="1"/>
</dbReference>
<gene>
    <name evidence="4" type="ORF">DT076_07865</name>
</gene>
<comment type="caution">
    <text evidence="4">The sequence shown here is derived from an EMBL/GenBank/DDBJ whole genome shotgun (WGS) entry which is preliminary data.</text>
</comment>
<keyword evidence="5" id="KW-1185">Reference proteome</keyword>
<evidence type="ECO:0000313" key="5">
    <source>
        <dbReference type="Proteomes" id="UP000252770"/>
    </source>
</evidence>
<evidence type="ECO:0000313" key="4">
    <source>
        <dbReference type="EMBL" id="RCK70112.1"/>
    </source>
</evidence>
<comment type="cofactor">
    <cofactor evidence="1">
        <name>Mg(2+)</name>
        <dbReference type="ChEBI" id="CHEBI:18420"/>
    </cofactor>
</comment>
<dbReference type="InterPro" id="IPR006439">
    <property type="entry name" value="HAD-SF_hydro_IA"/>
</dbReference>
<evidence type="ECO:0000256" key="3">
    <source>
        <dbReference type="ARBA" id="ARBA00022842"/>
    </source>
</evidence>
<dbReference type="Gene3D" id="3.40.50.1000">
    <property type="entry name" value="HAD superfamily/HAD-like"/>
    <property type="match status" value="1"/>
</dbReference>
<protein>
    <submittedName>
        <fullName evidence="4">HAD family hydrolase</fullName>
    </submittedName>
</protein>
<dbReference type="Proteomes" id="UP000252770">
    <property type="component" value="Unassembled WGS sequence"/>
</dbReference>
<dbReference type="NCBIfam" id="TIGR01509">
    <property type="entry name" value="HAD-SF-IA-v3"/>
    <property type="match status" value="1"/>
</dbReference>
<dbReference type="EMBL" id="QOUI01000004">
    <property type="protein sequence ID" value="RCK70112.1"/>
    <property type="molecule type" value="Genomic_DNA"/>
</dbReference>
<dbReference type="SUPFAM" id="SSF56784">
    <property type="entry name" value="HAD-like"/>
    <property type="match status" value="1"/>
</dbReference>
<name>A0A367YYL9_9ACTN</name>
<evidence type="ECO:0000256" key="2">
    <source>
        <dbReference type="ARBA" id="ARBA00022801"/>
    </source>
</evidence>
<sequence length="224" mass="24746">MDTVLLDLDDTLLDTRAATRAAVLAWAADLGIGGDPDEIASRWSRVAEPLYARYQRRELSFTEQRRARVRAFATHLDLAEDAVVDELFADYLRRYEDGWRLFDDAVPTLRRLRAAGLRTGVLTNGEEEQQTRKVERLGLAPLLDVVIASSSLPFGKPHPLAFSGAVQRLGTRAEQVLMVGDSLENDVRGASAAGLRAVLLDRDDVHGEADVERIRELGELTVPG</sequence>
<dbReference type="PRINTS" id="PR00413">
    <property type="entry name" value="HADHALOGNASE"/>
</dbReference>
<dbReference type="Gene3D" id="1.20.120.1600">
    <property type="match status" value="1"/>
</dbReference>
<dbReference type="PANTHER" id="PTHR46470">
    <property type="entry name" value="N-ACYLNEURAMINATE-9-PHOSPHATASE"/>
    <property type="match status" value="1"/>
</dbReference>
<dbReference type="InterPro" id="IPR023214">
    <property type="entry name" value="HAD_sf"/>
</dbReference>
<keyword evidence="2 4" id="KW-0378">Hydrolase</keyword>
<dbReference type="GO" id="GO:0044281">
    <property type="term" value="P:small molecule metabolic process"/>
    <property type="evidence" value="ECO:0007669"/>
    <property type="project" value="UniProtKB-ARBA"/>
</dbReference>
<dbReference type="AlphaFoldDB" id="A0A367YYL9"/>
<accession>A0A367YYL9</accession>
<organism evidence="4 5">
    <name type="scientific">Desertihabitans brevis</name>
    <dbReference type="NCBI Taxonomy" id="2268447"/>
    <lineage>
        <taxon>Bacteria</taxon>
        <taxon>Bacillati</taxon>
        <taxon>Actinomycetota</taxon>
        <taxon>Actinomycetes</taxon>
        <taxon>Propionibacteriales</taxon>
        <taxon>Propionibacteriaceae</taxon>
        <taxon>Desertihabitans</taxon>
    </lineage>
</organism>
<proteinExistence type="predicted"/>
<reference evidence="4 5" key="1">
    <citation type="submission" date="2018-07" db="EMBL/GenBank/DDBJ databases">
        <title>Desertimonas flava gen. nov. sp. nov.</title>
        <authorList>
            <person name="Liu S."/>
        </authorList>
    </citation>
    <scope>NUCLEOTIDE SEQUENCE [LARGE SCALE GENOMIC DNA]</scope>
    <source>
        <strain evidence="4 5">16Sb5-5</strain>
    </source>
</reference>
<keyword evidence="3" id="KW-0460">Magnesium</keyword>
<dbReference type="SFLD" id="SFLDS00003">
    <property type="entry name" value="Haloacid_Dehalogenase"/>
    <property type="match status" value="1"/>
</dbReference>
<evidence type="ECO:0000256" key="1">
    <source>
        <dbReference type="ARBA" id="ARBA00001946"/>
    </source>
</evidence>
<dbReference type="Pfam" id="PF00702">
    <property type="entry name" value="Hydrolase"/>
    <property type="match status" value="1"/>
</dbReference>
<dbReference type="GO" id="GO:0016787">
    <property type="term" value="F:hydrolase activity"/>
    <property type="evidence" value="ECO:0007669"/>
    <property type="project" value="UniProtKB-KW"/>
</dbReference>
<dbReference type="InterPro" id="IPR051400">
    <property type="entry name" value="HAD-like_hydrolase"/>
</dbReference>
<dbReference type="InterPro" id="IPR036412">
    <property type="entry name" value="HAD-like_sf"/>
</dbReference>
<dbReference type="NCBIfam" id="TIGR01549">
    <property type="entry name" value="HAD-SF-IA-v1"/>
    <property type="match status" value="1"/>
</dbReference>
<dbReference type="PANTHER" id="PTHR46470:SF4">
    <property type="entry name" value="5-AMINO-6-(5-PHOSPHO-D-RIBITYLAMINO)URACIL PHOSPHATASE YIGB"/>
    <property type="match status" value="1"/>
</dbReference>